<sequence length="108" mass="9985">MPLGATTLDGVSLELPSPLDDEERSEPAVGMVTTGPSGTTTWVRTGDGADVELVEGPGPASVERVALATAGGTVDDGAAAAAVGGGAAAGGPAGAEAAGLPATGSATA</sequence>
<evidence type="ECO:0000313" key="3">
    <source>
        <dbReference type="Proteomes" id="UP000437736"/>
    </source>
</evidence>
<accession>A0ABW9QTC3</accession>
<gene>
    <name evidence="2" type="ORF">GHK86_07480</name>
</gene>
<evidence type="ECO:0000256" key="1">
    <source>
        <dbReference type="SAM" id="MobiDB-lite"/>
    </source>
</evidence>
<feature type="compositionally biased region" description="Gly residues" evidence="1">
    <location>
        <begin position="83"/>
        <end position="93"/>
    </location>
</feature>
<feature type="compositionally biased region" description="Polar residues" evidence="1">
    <location>
        <begin position="34"/>
        <end position="43"/>
    </location>
</feature>
<feature type="region of interest" description="Disordered" evidence="1">
    <location>
        <begin position="81"/>
        <end position="108"/>
    </location>
</feature>
<reference evidence="2 3" key="1">
    <citation type="submission" date="2019-11" db="EMBL/GenBank/DDBJ databases">
        <title>Acidiferrimicrobium australis gen. nov., sp. nov., an acidophilic and obligately heterotrophic, member of the Actinobacteria that catalyses dissimilatory oxido- reduction of iron isolated from metal-rich acidic water in Chile.</title>
        <authorList>
            <person name="Gonzalez D."/>
            <person name="Huber K."/>
            <person name="Hedrich S."/>
            <person name="Rojas-Villalobos C."/>
            <person name="Quatrini R."/>
            <person name="Dinamarca M.A."/>
            <person name="Schwarz A."/>
            <person name="Canales C."/>
            <person name="Nancucheo I."/>
        </authorList>
    </citation>
    <scope>NUCLEOTIDE SEQUENCE [LARGE SCALE GENOMIC DNA]</scope>
    <source>
        <strain evidence="2 3">USS-CCA1</strain>
    </source>
</reference>
<protein>
    <submittedName>
        <fullName evidence="2">Uncharacterized protein</fullName>
    </submittedName>
</protein>
<feature type="region of interest" description="Disordered" evidence="1">
    <location>
        <begin position="1"/>
        <end position="44"/>
    </location>
</feature>
<organism evidence="2 3">
    <name type="scientific">Acidiferrimicrobium australe</name>
    <dbReference type="NCBI Taxonomy" id="2664430"/>
    <lineage>
        <taxon>Bacteria</taxon>
        <taxon>Bacillati</taxon>
        <taxon>Actinomycetota</taxon>
        <taxon>Acidimicrobiia</taxon>
        <taxon>Acidimicrobiales</taxon>
        <taxon>Acidimicrobiaceae</taxon>
        <taxon>Acidiferrimicrobium</taxon>
    </lineage>
</organism>
<keyword evidence="3" id="KW-1185">Reference proteome</keyword>
<feature type="compositionally biased region" description="Low complexity" evidence="1">
    <location>
        <begin position="94"/>
        <end position="108"/>
    </location>
</feature>
<feature type="non-terminal residue" evidence="2">
    <location>
        <position position="108"/>
    </location>
</feature>
<proteinExistence type="predicted"/>
<name>A0ABW9QTC3_9ACTN</name>
<dbReference type="Proteomes" id="UP000437736">
    <property type="component" value="Unassembled WGS sequence"/>
</dbReference>
<comment type="caution">
    <text evidence="2">The sequence shown here is derived from an EMBL/GenBank/DDBJ whole genome shotgun (WGS) entry which is preliminary data.</text>
</comment>
<evidence type="ECO:0000313" key="2">
    <source>
        <dbReference type="EMBL" id="MST32562.1"/>
    </source>
</evidence>
<dbReference type="EMBL" id="WJHE01000330">
    <property type="protein sequence ID" value="MST32562.1"/>
    <property type="molecule type" value="Genomic_DNA"/>
</dbReference>